<keyword evidence="3" id="KW-1185">Reference proteome</keyword>
<feature type="compositionally biased region" description="Basic residues" evidence="1">
    <location>
        <begin position="151"/>
        <end position="162"/>
    </location>
</feature>
<name>R9GXI8_9SPHI</name>
<evidence type="ECO:0000256" key="1">
    <source>
        <dbReference type="SAM" id="MobiDB-lite"/>
    </source>
</evidence>
<organism evidence="2 3">
    <name type="scientific">Arcticibacter svalbardensis MN12-7</name>
    <dbReference type="NCBI Taxonomy" id="1150600"/>
    <lineage>
        <taxon>Bacteria</taxon>
        <taxon>Pseudomonadati</taxon>
        <taxon>Bacteroidota</taxon>
        <taxon>Sphingobacteriia</taxon>
        <taxon>Sphingobacteriales</taxon>
        <taxon>Sphingobacteriaceae</taxon>
        <taxon>Arcticibacter</taxon>
    </lineage>
</organism>
<evidence type="ECO:0000313" key="2">
    <source>
        <dbReference type="EMBL" id="EOR96532.1"/>
    </source>
</evidence>
<comment type="caution">
    <text evidence="2">The sequence shown here is derived from an EMBL/GenBank/DDBJ whole genome shotgun (WGS) entry which is preliminary data.</text>
</comment>
<sequence>MHIQIIVSRKDATNRIKLSPMNKSKGKNEEHSKKLGQFNRVAFKQSGENLFDTFFQFDRGLKDTMAYANIGKNGNLNQRQQLDILEAAAEGNPESKVLANELSRDVAIGLFNSVQDLLLSVGHTAGAFLEILLDTPFDSSIGSDPNGEEKKRKKRVKVKIMD</sequence>
<evidence type="ECO:0000313" key="3">
    <source>
        <dbReference type="Proteomes" id="UP000014174"/>
    </source>
</evidence>
<dbReference type="eggNOG" id="ENOG502Z7U6">
    <property type="taxonomic scope" value="Bacteria"/>
</dbReference>
<dbReference type="Proteomes" id="UP000014174">
    <property type="component" value="Unassembled WGS sequence"/>
</dbReference>
<reference evidence="2 3" key="1">
    <citation type="journal article" date="2013" name="Genome Announc.">
        <title>Draft Genome Sequence of Arcticibacter svalbardensis Strain MN12-7T, a Member of the Family Sphingobacteriaceae Isolated from an Arctic Soil Sample.</title>
        <authorList>
            <person name="Shivaji S."/>
            <person name="Ara S."/>
            <person name="Prasad S."/>
            <person name="Manasa B.P."/>
            <person name="Begum Z."/>
            <person name="Singh A."/>
            <person name="Kumar Pinnaka A."/>
        </authorList>
    </citation>
    <scope>NUCLEOTIDE SEQUENCE [LARGE SCALE GENOMIC DNA]</scope>
    <source>
        <strain evidence="2 3">MN12-7</strain>
    </source>
</reference>
<proteinExistence type="predicted"/>
<protein>
    <submittedName>
        <fullName evidence="2">Uncharacterized protein</fullName>
    </submittedName>
</protein>
<dbReference type="EMBL" id="AQPN01000009">
    <property type="protein sequence ID" value="EOR96532.1"/>
    <property type="molecule type" value="Genomic_DNA"/>
</dbReference>
<gene>
    <name evidence="2" type="ORF">ADIARSV_0261</name>
</gene>
<dbReference type="Pfam" id="PF18976">
    <property type="entry name" value="DUF5712"/>
    <property type="match status" value="1"/>
</dbReference>
<dbReference type="AlphaFoldDB" id="R9GXI8"/>
<accession>R9GXI8</accession>
<dbReference type="InterPro" id="IPR043766">
    <property type="entry name" value="BfmA-like"/>
</dbReference>
<dbReference type="RefSeq" id="WP_016193513.1">
    <property type="nucleotide sequence ID" value="NZ_AQPN01000009.1"/>
</dbReference>
<dbReference type="OrthoDB" id="1404627at2"/>
<feature type="region of interest" description="Disordered" evidence="1">
    <location>
        <begin position="140"/>
        <end position="162"/>
    </location>
</feature>